<keyword evidence="1" id="KW-0812">Transmembrane</keyword>
<reference evidence="2 3" key="1">
    <citation type="submission" date="2011-11" db="EMBL/GenBank/DDBJ databases">
        <title>The Genome Sequence of Dialister succinatiphilus YIT 11850.</title>
        <authorList>
            <consortium name="The Broad Institute Genome Sequencing Platform"/>
            <person name="Earl A."/>
            <person name="Ward D."/>
            <person name="Feldgarden M."/>
            <person name="Gevers D."/>
            <person name="Morotomi M."/>
            <person name="Young S.K."/>
            <person name="Zeng Q."/>
            <person name="Gargeya S."/>
            <person name="Fitzgerald M."/>
            <person name="Haas B."/>
            <person name="Abouelleil A."/>
            <person name="Alvarado L."/>
            <person name="Arachchi H.M."/>
            <person name="Berlin A."/>
            <person name="Brown A."/>
            <person name="Chapman S.B."/>
            <person name="Dunbar C."/>
            <person name="Gearin G."/>
            <person name="Goldberg J."/>
            <person name="Griggs A."/>
            <person name="Gujja S."/>
            <person name="Heiman D."/>
            <person name="Howarth C."/>
            <person name="Lui A."/>
            <person name="MacDonald P.J.P."/>
            <person name="Montmayeur A."/>
            <person name="Murphy C."/>
            <person name="Neiman D."/>
            <person name="Pearson M."/>
            <person name="Priest M."/>
            <person name="Roberts A."/>
            <person name="Saif S."/>
            <person name="Shea T."/>
            <person name="Sisk P."/>
            <person name="Stolte C."/>
            <person name="Sykes S."/>
            <person name="Wortman J."/>
            <person name="Nusbaum C."/>
            <person name="Birren B."/>
        </authorList>
    </citation>
    <scope>NUCLEOTIDE SEQUENCE [LARGE SCALE GENOMIC DNA]</scope>
    <source>
        <strain evidence="2 3">YIT 11850</strain>
    </source>
</reference>
<dbReference type="STRING" id="742743.HMPREF9453_00677"/>
<keyword evidence="1" id="KW-0472">Membrane</keyword>
<keyword evidence="3" id="KW-1185">Reference proteome</keyword>
<evidence type="ECO:0000256" key="1">
    <source>
        <dbReference type="SAM" id="Phobius"/>
    </source>
</evidence>
<comment type="caution">
    <text evidence="2">The sequence shown here is derived from an EMBL/GenBank/DDBJ whole genome shotgun (WGS) entry which is preliminary data.</text>
</comment>
<dbReference type="PATRIC" id="fig|742743.3.peg.688"/>
<name>H1CZ89_9FIRM</name>
<feature type="transmembrane region" description="Helical" evidence="1">
    <location>
        <begin position="53"/>
        <end position="70"/>
    </location>
</feature>
<sequence>MIALDTYKENLYGKILWECYRSKLYIIFLSLVYVLVSAAAVIFAISHNTNHGLIFYFIAALVVALSLWRINRVHNPVALICEKKLLVAVPWSFINSDYHISFRAFYMPVEYNEVAGVSHNWSQLYIGARITGGLVALPVQLSYVSLGDKADFQNWVERKQEEVMENT</sequence>
<evidence type="ECO:0000313" key="2">
    <source>
        <dbReference type="EMBL" id="EHO63393.1"/>
    </source>
</evidence>
<organism evidence="2 3">
    <name type="scientific">Dialister succinatiphilus YIT 11850</name>
    <dbReference type="NCBI Taxonomy" id="742743"/>
    <lineage>
        <taxon>Bacteria</taxon>
        <taxon>Bacillati</taxon>
        <taxon>Bacillota</taxon>
        <taxon>Negativicutes</taxon>
        <taxon>Veillonellales</taxon>
        <taxon>Veillonellaceae</taxon>
        <taxon>Dialister</taxon>
    </lineage>
</organism>
<evidence type="ECO:0000313" key="3">
    <source>
        <dbReference type="Proteomes" id="UP000003277"/>
    </source>
</evidence>
<dbReference type="EMBL" id="ADLT01000016">
    <property type="protein sequence ID" value="EHO63393.1"/>
    <property type="molecule type" value="Genomic_DNA"/>
</dbReference>
<dbReference type="Proteomes" id="UP000003277">
    <property type="component" value="Unassembled WGS sequence"/>
</dbReference>
<feature type="transmembrane region" description="Helical" evidence="1">
    <location>
        <begin position="24"/>
        <end position="47"/>
    </location>
</feature>
<accession>H1CZ89</accession>
<gene>
    <name evidence="2" type="ORF">HMPREF9453_00677</name>
</gene>
<dbReference type="AlphaFoldDB" id="H1CZ89"/>
<proteinExistence type="predicted"/>
<dbReference type="HOGENOM" id="CLU_1591912_0_0_9"/>
<keyword evidence="1" id="KW-1133">Transmembrane helix</keyword>
<protein>
    <submittedName>
        <fullName evidence="2">Uncharacterized protein</fullName>
    </submittedName>
</protein>